<dbReference type="AlphaFoldDB" id="A0A7V2ZM21"/>
<dbReference type="EMBL" id="DSUJ01000011">
    <property type="protein sequence ID" value="HFI92471.1"/>
    <property type="molecule type" value="Genomic_DNA"/>
</dbReference>
<sequence length="233" mass="26458">MKTLENKRKISIKELWEKVDFGKPTTWGVIGSNVAVIFFAIVDRLSASEVMWIYWIQSVIIGLFNFFRILLLKNFSTTGFKQNGKEVLPTKAAKISTAVFFLFHYGFFHLIYAVFLGTFPLLLDESKNSPGNFYLLFTAIIFLINYGIEFYKEQTTISDEVPNLGTVMFMPYFRIIPMHLTIILGGFIAAAGSFLKTDTSLLVIILLMSIKTFIDLITHSVNVFTGLSTVQDK</sequence>
<evidence type="ECO:0000256" key="1">
    <source>
        <dbReference type="SAM" id="Phobius"/>
    </source>
</evidence>
<evidence type="ECO:0000313" key="2">
    <source>
        <dbReference type="EMBL" id="HFI92471.1"/>
    </source>
</evidence>
<feature type="transmembrane region" description="Helical" evidence="1">
    <location>
        <begin position="52"/>
        <end position="71"/>
    </location>
</feature>
<feature type="transmembrane region" description="Helical" evidence="1">
    <location>
        <begin position="201"/>
        <end position="224"/>
    </location>
</feature>
<feature type="transmembrane region" description="Helical" evidence="1">
    <location>
        <begin position="92"/>
        <end position="113"/>
    </location>
</feature>
<dbReference type="Pfam" id="PF20108">
    <property type="entry name" value="DUF6498"/>
    <property type="match status" value="1"/>
</dbReference>
<protein>
    <submittedName>
        <fullName evidence="2">Uncharacterized protein</fullName>
    </submittedName>
</protein>
<keyword evidence="1" id="KW-1133">Transmembrane helix</keyword>
<gene>
    <name evidence="2" type="ORF">ENS31_13220</name>
</gene>
<keyword evidence="1" id="KW-0812">Transmembrane</keyword>
<feature type="transmembrane region" description="Helical" evidence="1">
    <location>
        <begin position="172"/>
        <end position="195"/>
    </location>
</feature>
<comment type="caution">
    <text evidence="2">The sequence shown here is derived from an EMBL/GenBank/DDBJ whole genome shotgun (WGS) entry which is preliminary data.</text>
</comment>
<dbReference type="InterPro" id="IPR045466">
    <property type="entry name" value="DUF6498"/>
</dbReference>
<proteinExistence type="predicted"/>
<organism evidence="2">
    <name type="scientific">Ignavibacterium album</name>
    <dbReference type="NCBI Taxonomy" id="591197"/>
    <lineage>
        <taxon>Bacteria</taxon>
        <taxon>Pseudomonadati</taxon>
        <taxon>Ignavibacteriota</taxon>
        <taxon>Ignavibacteria</taxon>
        <taxon>Ignavibacteriales</taxon>
        <taxon>Ignavibacteriaceae</taxon>
        <taxon>Ignavibacterium</taxon>
    </lineage>
</organism>
<keyword evidence="1" id="KW-0472">Membrane</keyword>
<feature type="transmembrane region" description="Helical" evidence="1">
    <location>
        <begin position="133"/>
        <end position="151"/>
    </location>
</feature>
<accession>A0A7V2ZM21</accession>
<name>A0A7V2ZM21_9BACT</name>
<reference evidence="2" key="1">
    <citation type="journal article" date="2020" name="mSystems">
        <title>Genome- and Community-Level Interaction Insights into Carbon Utilization and Element Cycling Functions of Hydrothermarchaeota in Hydrothermal Sediment.</title>
        <authorList>
            <person name="Zhou Z."/>
            <person name="Liu Y."/>
            <person name="Xu W."/>
            <person name="Pan J."/>
            <person name="Luo Z.H."/>
            <person name="Li M."/>
        </authorList>
    </citation>
    <scope>NUCLEOTIDE SEQUENCE [LARGE SCALE GENOMIC DNA]</scope>
    <source>
        <strain evidence="2">SpSt-479</strain>
    </source>
</reference>
<feature type="transmembrane region" description="Helical" evidence="1">
    <location>
        <begin position="21"/>
        <end position="40"/>
    </location>
</feature>